<gene>
    <name evidence="1" type="ORF">CD191_04415</name>
</gene>
<dbReference type="Proteomes" id="UP000249163">
    <property type="component" value="Chromosome"/>
</dbReference>
<dbReference type="EMBL" id="CP021965">
    <property type="protein sequence ID" value="AWV31917.1"/>
    <property type="molecule type" value="Genomic_DNA"/>
</dbReference>
<accession>A0AAD0NZ94</accession>
<dbReference type="AlphaFoldDB" id="A0AAD0NZ94"/>
<sequence>MRYYCVEMGDTVKCGMARWLGLWLRVYGSSGVDRVDLLMVGLHVEICSWWTPYGNLLMVGLHMEICQ</sequence>
<name>A0AAD0NZ94_9BACL</name>
<protein>
    <submittedName>
        <fullName evidence="1">Uncharacterized protein</fullName>
    </submittedName>
</protein>
<evidence type="ECO:0000313" key="1">
    <source>
        <dbReference type="EMBL" id="AWV31917.1"/>
    </source>
</evidence>
<reference evidence="1 2" key="1">
    <citation type="submission" date="2017-06" db="EMBL/GenBank/DDBJ databases">
        <title>Complete genome sequence of Paenibacillus odorifer CBA7130.</title>
        <authorList>
            <person name="Nam Y.-D."/>
            <person name="Kang J."/>
            <person name="Chung W.-H."/>
        </authorList>
    </citation>
    <scope>NUCLEOTIDE SEQUENCE [LARGE SCALE GENOMIC DNA]</scope>
    <source>
        <strain evidence="1 2">CBA7130</strain>
    </source>
</reference>
<organism evidence="1 2">
    <name type="scientific">Paenibacillus odorifer</name>
    <dbReference type="NCBI Taxonomy" id="189426"/>
    <lineage>
        <taxon>Bacteria</taxon>
        <taxon>Bacillati</taxon>
        <taxon>Bacillota</taxon>
        <taxon>Bacilli</taxon>
        <taxon>Bacillales</taxon>
        <taxon>Paenibacillaceae</taxon>
        <taxon>Paenibacillus</taxon>
    </lineage>
</organism>
<dbReference type="RefSeq" id="WP_111502668.1">
    <property type="nucleotide sequence ID" value="NZ_CP021965.1"/>
</dbReference>
<proteinExistence type="predicted"/>
<evidence type="ECO:0000313" key="2">
    <source>
        <dbReference type="Proteomes" id="UP000249163"/>
    </source>
</evidence>